<sequence>MSNFTPLLPITLYPVPDSKLSTKYLQEDPAFSLEELAGIAQAKKALTTITYSPRAATLQAIFDYAAGENTYNSLSADNSNW</sequence>
<dbReference type="EMBL" id="JBEXAC010000002">
    <property type="protein sequence ID" value="MET6998632.1"/>
    <property type="molecule type" value="Genomic_DNA"/>
</dbReference>
<dbReference type="RefSeq" id="WP_354661276.1">
    <property type="nucleotide sequence ID" value="NZ_JBEXAC010000002.1"/>
</dbReference>
<protein>
    <submittedName>
        <fullName evidence="1">Uncharacterized protein</fullName>
    </submittedName>
</protein>
<comment type="caution">
    <text evidence="1">The sequence shown here is derived from an EMBL/GenBank/DDBJ whole genome shotgun (WGS) entry which is preliminary data.</text>
</comment>
<evidence type="ECO:0000313" key="1">
    <source>
        <dbReference type="EMBL" id="MET6998632.1"/>
    </source>
</evidence>
<keyword evidence="2" id="KW-1185">Reference proteome</keyword>
<proteinExistence type="predicted"/>
<dbReference type="Proteomes" id="UP001549749">
    <property type="component" value="Unassembled WGS sequence"/>
</dbReference>
<gene>
    <name evidence="1" type="ORF">ABR189_14705</name>
</gene>
<accession>A0ABV2T7M3</accession>
<reference evidence="1 2" key="1">
    <citation type="submission" date="2024-06" db="EMBL/GenBank/DDBJ databases">
        <title>Chitinophaga defluvii sp. nov., isolated from municipal sewage.</title>
        <authorList>
            <person name="Zhang L."/>
        </authorList>
    </citation>
    <scope>NUCLEOTIDE SEQUENCE [LARGE SCALE GENOMIC DNA]</scope>
    <source>
        <strain evidence="1 2">H8</strain>
    </source>
</reference>
<evidence type="ECO:0000313" key="2">
    <source>
        <dbReference type="Proteomes" id="UP001549749"/>
    </source>
</evidence>
<organism evidence="1 2">
    <name type="scientific">Chitinophaga defluvii</name>
    <dbReference type="NCBI Taxonomy" id="3163343"/>
    <lineage>
        <taxon>Bacteria</taxon>
        <taxon>Pseudomonadati</taxon>
        <taxon>Bacteroidota</taxon>
        <taxon>Chitinophagia</taxon>
        <taxon>Chitinophagales</taxon>
        <taxon>Chitinophagaceae</taxon>
        <taxon>Chitinophaga</taxon>
    </lineage>
</organism>
<name>A0ABV2T7M3_9BACT</name>